<dbReference type="InterPro" id="IPR029044">
    <property type="entry name" value="Nucleotide-diphossugar_trans"/>
</dbReference>
<evidence type="ECO:0000256" key="3">
    <source>
        <dbReference type="ARBA" id="ARBA00022679"/>
    </source>
</evidence>
<dbReference type="Proteomes" id="UP000585614">
    <property type="component" value="Unassembled WGS sequence"/>
</dbReference>
<evidence type="ECO:0000256" key="1">
    <source>
        <dbReference type="ARBA" id="ARBA00006351"/>
    </source>
</evidence>
<organism evidence="4 5">
    <name type="scientific">Rhinolophus ferrumequinum</name>
    <name type="common">Greater horseshoe bat</name>
    <dbReference type="NCBI Taxonomy" id="59479"/>
    <lineage>
        <taxon>Eukaryota</taxon>
        <taxon>Metazoa</taxon>
        <taxon>Chordata</taxon>
        <taxon>Craniata</taxon>
        <taxon>Vertebrata</taxon>
        <taxon>Euteleostomi</taxon>
        <taxon>Mammalia</taxon>
        <taxon>Eutheria</taxon>
        <taxon>Laurasiatheria</taxon>
        <taxon>Chiroptera</taxon>
        <taxon>Yinpterochiroptera</taxon>
        <taxon>Rhinolophoidea</taxon>
        <taxon>Rhinolophidae</taxon>
        <taxon>Rhinolophinae</taxon>
        <taxon>Rhinolophus</taxon>
    </lineage>
</organism>
<dbReference type="EMBL" id="JACAGC010000010">
    <property type="protein sequence ID" value="KAF6339395.1"/>
    <property type="molecule type" value="Genomic_DNA"/>
</dbReference>
<dbReference type="GO" id="GO:0008194">
    <property type="term" value="F:UDP-glycosyltransferase activity"/>
    <property type="evidence" value="ECO:0007669"/>
    <property type="project" value="UniProtKB-ARBA"/>
</dbReference>
<evidence type="ECO:0000256" key="2">
    <source>
        <dbReference type="ARBA" id="ARBA00022676"/>
    </source>
</evidence>
<dbReference type="AlphaFoldDB" id="A0A7J7WPM7"/>
<keyword evidence="3 4" id="KW-0808">Transferase</keyword>
<dbReference type="GO" id="GO:0005794">
    <property type="term" value="C:Golgi apparatus"/>
    <property type="evidence" value="ECO:0007669"/>
    <property type="project" value="TreeGrafter"/>
</dbReference>
<dbReference type="PANTHER" id="PTHR13778:SF2">
    <property type="entry name" value="GLYCOSYLTRANSFERASE 8 DOMAIN-CONTAINING PROTEIN 2"/>
    <property type="match status" value="1"/>
</dbReference>
<dbReference type="PANTHER" id="PTHR13778">
    <property type="entry name" value="GLYCOSYLTRANSFERASE 8 DOMAIN-CONTAINING PROTEIN"/>
    <property type="match status" value="1"/>
</dbReference>
<keyword evidence="2" id="KW-0328">Glycosyltransferase</keyword>
<proteinExistence type="inferred from homology"/>
<dbReference type="InterPro" id="IPR050748">
    <property type="entry name" value="Glycosyltrans_8_dom-fam"/>
</dbReference>
<reference evidence="4 5" key="1">
    <citation type="journal article" date="2020" name="Nature">
        <title>Six reference-quality genomes reveal evolution of bat adaptations.</title>
        <authorList>
            <person name="Jebb D."/>
            <person name="Huang Z."/>
            <person name="Pippel M."/>
            <person name="Hughes G.M."/>
            <person name="Lavrichenko K."/>
            <person name="Devanna P."/>
            <person name="Winkler S."/>
            <person name="Jermiin L.S."/>
            <person name="Skirmuntt E.C."/>
            <person name="Katzourakis A."/>
            <person name="Burkitt-Gray L."/>
            <person name="Ray D.A."/>
            <person name="Sullivan K.A.M."/>
            <person name="Roscito J.G."/>
            <person name="Kirilenko B.M."/>
            <person name="Davalos L.M."/>
            <person name="Corthals A.P."/>
            <person name="Power M.L."/>
            <person name="Jones G."/>
            <person name="Ransome R.D."/>
            <person name="Dechmann D.K.N."/>
            <person name="Locatelli A.G."/>
            <person name="Puechmaille S.J."/>
            <person name="Fedrigo O."/>
            <person name="Jarvis E.D."/>
            <person name="Hiller M."/>
            <person name="Vernes S.C."/>
            <person name="Myers E.W."/>
            <person name="Teeling E.C."/>
        </authorList>
    </citation>
    <scope>NUCLEOTIDE SEQUENCE [LARGE SCALE GENOMIC DNA]</scope>
    <source>
        <strain evidence="4">MRhiFer1</strain>
        <tissue evidence="4">Lung</tissue>
    </source>
</reference>
<dbReference type="Gene3D" id="3.90.550.10">
    <property type="entry name" value="Spore Coat Polysaccharide Biosynthesis Protein SpsA, Chain A"/>
    <property type="match status" value="1"/>
</dbReference>
<evidence type="ECO:0000313" key="4">
    <source>
        <dbReference type="EMBL" id="KAF6339395.1"/>
    </source>
</evidence>
<name>A0A7J7WPM7_RHIFE</name>
<dbReference type="InterPro" id="IPR002495">
    <property type="entry name" value="Glyco_trans_8"/>
</dbReference>
<dbReference type="SUPFAM" id="SSF53448">
    <property type="entry name" value="Nucleotide-diphospho-sugar transferases"/>
    <property type="match status" value="1"/>
</dbReference>
<evidence type="ECO:0000313" key="5">
    <source>
        <dbReference type="Proteomes" id="UP000585614"/>
    </source>
</evidence>
<sequence length="228" mass="26370">MALLRKINQVLLFLLIVTLCGILYKKVHKGTVLKNEADDDSETPEELEDEIPVVICAAAGRMGAAMAAINSIYSNTDANILFYVVGLRNTLSRIRKWIEHSKLREIHFKVVEFNPMVLKGKIRPDSSRPELLQPLNFVRFYLPLLIHQHEKVIYVDDDVIVQGILADCQDHLEKEQLVISKNCMTLPWLWATRLRFQMTVICPHLRTQTDLWGCRTHIWAIWTTGRRL</sequence>
<dbReference type="Pfam" id="PF01501">
    <property type="entry name" value="Glyco_transf_8"/>
    <property type="match status" value="1"/>
</dbReference>
<comment type="caution">
    <text evidence="4">The sequence shown here is derived from an EMBL/GenBank/DDBJ whole genome shotgun (WGS) entry which is preliminary data.</text>
</comment>
<comment type="similarity">
    <text evidence="1">Belongs to the glycosyltransferase 8 family.</text>
</comment>
<gene>
    <name evidence="4" type="ORF">mRhiFer1_005752</name>
</gene>
<protein>
    <submittedName>
        <fullName evidence="4">Glycosyltransferase 8 domain containing 2</fullName>
    </submittedName>
</protein>
<accession>A0A7J7WPM7</accession>